<evidence type="ECO:0000313" key="4">
    <source>
        <dbReference type="Proteomes" id="UP000008177"/>
    </source>
</evidence>
<feature type="compositionally biased region" description="Polar residues" evidence="2">
    <location>
        <begin position="816"/>
        <end position="829"/>
    </location>
</feature>
<feature type="compositionally biased region" description="Low complexity" evidence="2">
    <location>
        <begin position="650"/>
        <end position="666"/>
    </location>
</feature>
<dbReference type="Proteomes" id="UP000008177">
    <property type="component" value="Unplaced contigs"/>
</dbReference>
<feature type="compositionally biased region" description="Basic and acidic residues" evidence="2">
    <location>
        <begin position="156"/>
        <end position="173"/>
    </location>
</feature>
<keyword evidence="1" id="KW-0175">Coiled coil</keyword>
<feature type="coiled-coil region" evidence="1">
    <location>
        <begin position="532"/>
        <end position="597"/>
    </location>
</feature>
<protein>
    <submittedName>
        <fullName evidence="3">Uncharacterized protein</fullName>
    </submittedName>
</protein>
<dbReference type="EMBL" id="FQ790300">
    <property type="protein sequence ID" value="CCD49074.1"/>
    <property type="molecule type" value="Genomic_DNA"/>
</dbReference>
<feature type="compositionally biased region" description="Basic and acidic residues" evidence="2">
    <location>
        <begin position="203"/>
        <end position="213"/>
    </location>
</feature>
<evidence type="ECO:0000313" key="3">
    <source>
        <dbReference type="EMBL" id="CCD49074.1"/>
    </source>
</evidence>
<evidence type="ECO:0000256" key="1">
    <source>
        <dbReference type="SAM" id="Coils"/>
    </source>
</evidence>
<dbReference type="STRING" id="999810.G2Y8Z8"/>
<feature type="region of interest" description="Disordered" evidence="2">
    <location>
        <begin position="633"/>
        <end position="882"/>
    </location>
</feature>
<organism evidence="3 4">
    <name type="scientific">Botryotinia fuckeliana (strain T4)</name>
    <name type="common">Noble rot fungus</name>
    <name type="synonym">Botrytis cinerea</name>
    <dbReference type="NCBI Taxonomy" id="999810"/>
    <lineage>
        <taxon>Eukaryota</taxon>
        <taxon>Fungi</taxon>
        <taxon>Dikarya</taxon>
        <taxon>Ascomycota</taxon>
        <taxon>Pezizomycotina</taxon>
        <taxon>Leotiomycetes</taxon>
        <taxon>Helotiales</taxon>
        <taxon>Sclerotiniaceae</taxon>
        <taxon>Botrytis</taxon>
    </lineage>
</organism>
<feature type="region of interest" description="Disordered" evidence="2">
    <location>
        <begin position="276"/>
        <end position="451"/>
    </location>
</feature>
<feature type="compositionally biased region" description="Polar residues" evidence="2">
    <location>
        <begin position="675"/>
        <end position="687"/>
    </location>
</feature>
<feature type="region of interest" description="Disordered" evidence="2">
    <location>
        <begin position="152"/>
        <end position="179"/>
    </location>
</feature>
<dbReference type="AlphaFoldDB" id="G2Y8Z8"/>
<dbReference type="OrthoDB" id="5945798at2759"/>
<name>G2Y8Z8_BOTF4</name>
<dbReference type="HOGENOM" id="CLU_007593_1_1_1"/>
<proteinExistence type="predicted"/>
<feature type="compositionally biased region" description="Gly residues" evidence="2">
    <location>
        <begin position="838"/>
        <end position="847"/>
    </location>
</feature>
<feature type="compositionally biased region" description="Polar residues" evidence="2">
    <location>
        <begin position="419"/>
        <end position="428"/>
    </location>
</feature>
<dbReference type="InParanoid" id="G2Y8Z8"/>
<evidence type="ECO:0000256" key="2">
    <source>
        <dbReference type="SAM" id="MobiDB-lite"/>
    </source>
</evidence>
<feature type="compositionally biased region" description="Low complexity" evidence="2">
    <location>
        <begin position="391"/>
        <end position="402"/>
    </location>
</feature>
<accession>G2Y8Z8</accession>
<gene>
    <name evidence="3" type="ORF">BofuT4_P029500.1</name>
</gene>
<reference evidence="4" key="1">
    <citation type="journal article" date="2011" name="PLoS Genet.">
        <title>Genomic analysis of the necrotrophic fungal pathogens Sclerotinia sclerotiorum and Botrytis cinerea.</title>
        <authorList>
            <person name="Amselem J."/>
            <person name="Cuomo C.A."/>
            <person name="van Kan J.A."/>
            <person name="Viaud M."/>
            <person name="Benito E.P."/>
            <person name="Couloux A."/>
            <person name="Coutinho P.M."/>
            <person name="de Vries R.P."/>
            <person name="Dyer P.S."/>
            <person name="Fillinger S."/>
            <person name="Fournier E."/>
            <person name="Gout L."/>
            <person name="Hahn M."/>
            <person name="Kohn L."/>
            <person name="Lapalu N."/>
            <person name="Plummer K.M."/>
            <person name="Pradier J.M."/>
            <person name="Quevillon E."/>
            <person name="Sharon A."/>
            <person name="Simon A."/>
            <person name="ten Have A."/>
            <person name="Tudzynski B."/>
            <person name="Tudzynski P."/>
            <person name="Wincker P."/>
            <person name="Andrew M."/>
            <person name="Anthouard V."/>
            <person name="Beever R.E."/>
            <person name="Beffa R."/>
            <person name="Benoit I."/>
            <person name="Bouzid O."/>
            <person name="Brault B."/>
            <person name="Chen Z."/>
            <person name="Choquer M."/>
            <person name="Collemare J."/>
            <person name="Cotton P."/>
            <person name="Danchin E.G."/>
            <person name="Da Silva C."/>
            <person name="Gautier A."/>
            <person name="Giraud C."/>
            <person name="Giraud T."/>
            <person name="Gonzalez C."/>
            <person name="Grossetete S."/>
            <person name="Guldener U."/>
            <person name="Henrissat B."/>
            <person name="Howlett B.J."/>
            <person name="Kodira C."/>
            <person name="Kretschmer M."/>
            <person name="Lappartient A."/>
            <person name="Leroch M."/>
            <person name="Levis C."/>
            <person name="Mauceli E."/>
            <person name="Neuveglise C."/>
            <person name="Oeser B."/>
            <person name="Pearson M."/>
            <person name="Poulain J."/>
            <person name="Poussereau N."/>
            <person name="Quesneville H."/>
            <person name="Rascle C."/>
            <person name="Schumacher J."/>
            <person name="Segurens B."/>
            <person name="Sexton A."/>
            <person name="Silva E."/>
            <person name="Sirven C."/>
            <person name="Soanes D.M."/>
            <person name="Talbot N.J."/>
            <person name="Templeton M."/>
            <person name="Yandava C."/>
            <person name="Yarden O."/>
            <person name="Zeng Q."/>
            <person name="Rollins J.A."/>
            <person name="Lebrun M.H."/>
            <person name="Dickman M."/>
        </authorList>
    </citation>
    <scope>NUCLEOTIDE SEQUENCE [LARGE SCALE GENOMIC DNA]</scope>
    <source>
        <strain evidence="4">T4</strain>
    </source>
</reference>
<feature type="compositionally biased region" description="Polar residues" evidence="2">
    <location>
        <begin position="873"/>
        <end position="882"/>
    </location>
</feature>
<feature type="compositionally biased region" description="Low complexity" evidence="2">
    <location>
        <begin position="706"/>
        <end position="727"/>
    </location>
</feature>
<sequence>MQLMLCYNASTALKAPVPKPKPSFMETFDVELDTYVHHRITFPVLSSLTQASIPPNHREALRCALTDTHIFFIHVYQSLCEHDIFEPIDTRSNFSSLLAPISTDTFILQKSSFNLRFKSSPAQNTEGGNILATKLIILGDLYAREYLTLPPAPISNDRHDTHDLTTPKPEQRQQRRTLRRTHIEAASTGISPLPQIKFAHRQSSEGDFTHDIADDPDTEPHPISPSPEPEKSPAYPPRIDKHTASAILYTLEEALRQPNQFTPDYIEENASMSDMLGGATSSASNGARPVASGSPHIRGPRDIMRDRQAREARKASEASEQKARAAEQKRNEEELMRQAERRAAAGAAAQRLEEQGQPRISSNSQRVDRRATDRATSGGESIRPVDQPMQRRGTTSRTPTGPEIAPLRLPMAHSKPAETGQSQPNLSTGAGPAQPAPLTVPSRDGPTRSSFPHAFERWETLSAHWEGLTSFWLRRLEENSSEINRDPLSQQLSRQNTDLSAAGANLFHAVVELQRLRASSERKFQRWFFETREQEERATENLAVMAKQLEDERNSRAQAIQDAVDASRRKDHSDKVISELKRELEIARSEARRAWDELGRRETEERERTISLREGQPTLLGGVQVVPMIQGVPSRHGSTAARDLPPTRQGGPSDSGSGSGSARTGGRFADPESPAGSNEAYQQYQRSQRAEPADPFIDNARQRRGAATTSAPSSSQAPAVQPASPSSYYQQPEGRPSTQTGRTEGQYDGSNSDEEYEVDGQGRYVLDAAGNKIPYSNDDSDDDTAEYEHSPRQHRQGRAPVTGPPIPMAGVEYGQGPTNSTAGNPTSTPAASADYTGSGYGAGGSGAGWESFPRHHHPTRLSDVLEEDERSRTSASQVSRRE</sequence>
<feature type="region of interest" description="Disordered" evidence="2">
    <location>
        <begin position="203"/>
        <end position="238"/>
    </location>
</feature>
<dbReference type="eggNOG" id="ENOG502R2UZ">
    <property type="taxonomic scope" value="Eukaryota"/>
</dbReference>
<feature type="compositionally biased region" description="Basic and acidic residues" evidence="2">
    <location>
        <begin position="299"/>
        <end position="343"/>
    </location>
</feature>